<organism evidence="1 2">
    <name type="scientific">Jilunia laotingensis</name>
    <dbReference type="NCBI Taxonomy" id="2763675"/>
    <lineage>
        <taxon>Bacteria</taxon>
        <taxon>Pseudomonadati</taxon>
        <taxon>Bacteroidota</taxon>
        <taxon>Bacteroidia</taxon>
        <taxon>Bacteroidales</taxon>
        <taxon>Bacteroidaceae</taxon>
        <taxon>Jilunia</taxon>
    </lineage>
</organism>
<dbReference type="Proteomes" id="UP000651085">
    <property type="component" value="Unassembled WGS sequence"/>
</dbReference>
<protein>
    <submittedName>
        <fullName evidence="1">Uncharacterized protein</fullName>
    </submittedName>
</protein>
<sequence>MKKRIFNDQYPCPCRAKIDIEKSKNIYAFLEDLYGDIETYDWSKYDLTDLECAYCLVQAAFKRVKSNNQKYDTDKITKLTNTRHVLTEVYLNRILDHIHRFLENP</sequence>
<accession>A0A926F810</accession>
<keyword evidence="2" id="KW-1185">Reference proteome</keyword>
<comment type="caution">
    <text evidence="1">The sequence shown here is derived from an EMBL/GenBank/DDBJ whole genome shotgun (WGS) entry which is preliminary data.</text>
</comment>
<dbReference type="RefSeq" id="WP_262434672.1">
    <property type="nucleotide sequence ID" value="NZ_JACRTF010000001.1"/>
</dbReference>
<dbReference type="EMBL" id="JACRTF010000001">
    <property type="protein sequence ID" value="MBC8593545.1"/>
    <property type="molecule type" value="Genomic_DNA"/>
</dbReference>
<evidence type="ECO:0000313" key="1">
    <source>
        <dbReference type="EMBL" id="MBC8593545.1"/>
    </source>
</evidence>
<gene>
    <name evidence="1" type="ORF">H8744_09850</name>
</gene>
<proteinExistence type="predicted"/>
<evidence type="ECO:0000313" key="2">
    <source>
        <dbReference type="Proteomes" id="UP000651085"/>
    </source>
</evidence>
<name>A0A926F810_9BACT</name>
<reference evidence="1" key="1">
    <citation type="submission" date="2020-08" db="EMBL/GenBank/DDBJ databases">
        <title>Genome public.</title>
        <authorList>
            <person name="Liu C."/>
            <person name="Sun Q."/>
        </authorList>
    </citation>
    <scope>NUCLEOTIDE SEQUENCE</scope>
    <source>
        <strain evidence="1">N12</strain>
    </source>
</reference>
<dbReference type="AlphaFoldDB" id="A0A926F810"/>